<dbReference type="CDD" id="cd04478">
    <property type="entry name" value="RPA2_DBD_D"/>
    <property type="match status" value="1"/>
</dbReference>
<dbReference type="GO" id="GO:0005662">
    <property type="term" value="C:DNA replication factor A complex"/>
    <property type="evidence" value="ECO:0007669"/>
    <property type="project" value="TreeGrafter"/>
</dbReference>
<dbReference type="Proteomes" id="UP000006911">
    <property type="component" value="Unassembled WGS sequence"/>
</dbReference>
<dbReference type="AlphaFoldDB" id="D5G958"/>
<dbReference type="GO" id="GO:0006289">
    <property type="term" value="P:nucleotide-excision repair"/>
    <property type="evidence" value="ECO:0007669"/>
    <property type="project" value="TreeGrafter"/>
</dbReference>
<dbReference type="InParanoid" id="D5G958"/>
<dbReference type="STRING" id="656061.D5G958"/>
<dbReference type="Pfam" id="PF08784">
    <property type="entry name" value="RPA_C"/>
    <property type="match status" value="1"/>
</dbReference>
<proteinExistence type="inferred from homology"/>
<dbReference type="GO" id="GO:0000781">
    <property type="term" value="C:chromosome, telomeric region"/>
    <property type="evidence" value="ECO:0007669"/>
    <property type="project" value="TreeGrafter"/>
</dbReference>
<keyword evidence="8" id="KW-1185">Reference proteome</keyword>
<dbReference type="OMA" id="SFGNKRY"/>
<dbReference type="PANTHER" id="PTHR13989">
    <property type="entry name" value="REPLICATION PROTEIN A-RELATED"/>
    <property type="match status" value="1"/>
</dbReference>
<evidence type="ECO:0000256" key="3">
    <source>
        <dbReference type="ARBA" id="ARBA00023125"/>
    </source>
</evidence>
<dbReference type="FunCoup" id="D5G958">
    <property type="interactions" value="830"/>
</dbReference>
<dbReference type="InterPro" id="IPR036388">
    <property type="entry name" value="WH-like_DNA-bd_sf"/>
</dbReference>
<protein>
    <submittedName>
        <fullName evidence="7">(Perigord truffle) hypothetical protein</fullName>
    </submittedName>
</protein>
<dbReference type="KEGG" id="tml:GSTUM_00003154001"/>
<dbReference type="InterPro" id="IPR014892">
    <property type="entry name" value="RPA_C"/>
</dbReference>
<sequence length="348" mass="37445">MLVNQESLVLETLDDLAATRTRKACLEDLTRFDLIPTHLHSLTYSTSQRLTSKYIMDYGNSYGGGGYTYGAGGGAGAGGFSTNYGGSQGGSQASPGGSASRGSRSASTLRPVTIKQVLEATQPHPEAEFKIDDVELTQLTLVAQIRAVSEQATNHTYKMDDGTGTLEVKQWVEATAVPDGPSQKLQPNQYVRILGTLKAFGGKRHLGAHHIRPITDFNEIHYHLLEATAIHLHLTRGPPEQFGQTTGVMGHQMHDQGRDVAMSGMGAAVRGGGGAYYCPPNASPHCRRILDVVRSKPQHTDGTHVNTIAQMCGLSLTDVEKAIYELTEAGIAYTTIDDSHVTILEEQT</sequence>
<dbReference type="InterPro" id="IPR040260">
    <property type="entry name" value="RFA2-like"/>
</dbReference>
<dbReference type="RefSeq" id="XP_002836860.1">
    <property type="nucleotide sequence ID" value="XM_002836814.1"/>
</dbReference>
<dbReference type="GO" id="GO:0000724">
    <property type="term" value="P:double-strand break repair via homologous recombination"/>
    <property type="evidence" value="ECO:0007669"/>
    <property type="project" value="TreeGrafter"/>
</dbReference>
<dbReference type="SUPFAM" id="SSF50249">
    <property type="entry name" value="Nucleic acid-binding proteins"/>
    <property type="match status" value="1"/>
</dbReference>
<accession>D5G958</accession>
<dbReference type="InterPro" id="IPR036390">
    <property type="entry name" value="WH_DNA-bd_sf"/>
</dbReference>
<evidence type="ECO:0000259" key="6">
    <source>
        <dbReference type="Pfam" id="PF08784"/>
    </source>
</evidence>
<comment type="subcellular location">
    <subcellularLocation>
        <location evidence="1">Nucleus</location>
    </subcellularLocation>
</comment>
<reference evidence="7 8" key="1">
    <citation type="journal article" date="2010" name="Nature">
        <title>Perigord black truffle genome uncovers evolutionary origins and mechanisms of symbiosis.</title>
        <authorList>
            <person name="Martin F."/>
            <person name="Kohler A."/>
            <person name="Murat C."/>
            <person name="Balestrini R."/>
            <person name="Coutinho P.M."/>
            <person name="Jaillon O."/>
            <person name="Montanini B."/>
            <person name="Morin E."/>
            <person name="Noel B."/>
            <person name="Percudani R."/>
            <person name="Porcel B."/>
            <person name="Rubini A."/>
            <person name="Amicucci A."/>
            <person name="Amselem J."/>
            <person name="Anthouard V."/>
            <person name="Arcioni S."/>
            <person name="Artiguenave F."/>
            <person name="Aury J.M."/>
            <person name="Ballario P."/>
            <person name="Bolchi A."/>
            <person name="Brenna A."/>
            <person name="Brun A."/>
            <person name="Buee M."/>
            <person name="Cantarel B."/>
            <person name="Chevalier G."/>
            <person name="Couloux A."/>
            <person name="Da Silva C."/>
            <person name="Denoeud F."/>
            <person name="Duplessis S."/>
            <person name="Ghignone S."/>
            <person name="Hilselberger B."/>
            <person name="Iotti M."/>
            <person name="Marcais B."/>
            <person name="Mello A."/>
            <person name="Miranda M."/>
            <person name="Pacioni G."/>
            <person name="Quesneville H."/>
            <person name="Riccioni C."/>
            <person name="Ruotolo R."/>
            <person name="Splivallo R."/>
            <person name="Stocchi V."/>
            <person name="Tisserant E."/>
            <person name="Viscomi A.R."/>
            <person name="Zambonelli A."/>
            <person name="Zampieri E."/>
            <person name="Henrissat B."/>
            <person name="Lebrun M.H."/>
            <person name="Paolocci F."/>
            <person name="Bonfante P."/>
            <person name="Ottonello S."/>
            <person name="Wincker P."/>
        </authorList>
    </citation>
    <scope>NUCLEOTIDE SEQUENCE [LARGE SCALE GENOMIC DNA]</scope>
    <source>
        <strain evidence="7 8">Mel28</strain>
    </source>
</reference>
<evidence type="ECO:0000256" key="2">
    <source>
        <dbReference type="ARBA" id="ARBA00007815"/>
    </source>
</evidence>
<gene>
    <name evidence="7" type="ORF">GSTUM_00003154001</name>
</gene>
<dbReference type="GO" id="GO:0003697">
    <property type="term" value="F:single-stranded DNA binding"/>
    <property type="evidence" value="ECO:0007669"/>
    <property type="project" value="TreeGrafter"/>
</dbReference>
<dbReference type="GeneID" id="9184337"/>
<dbReference type="SUPFAM" id="SSF46785">
    <property type="entry name" value="Winged helix' DNA-binding domain"/>
    <property type="match status" value="1"/>
</dbReference>
<keyword evidence="4" id="KW-0539">Nucleus</keyword>
<dbReference type="Gene3D" id="2.40.50.140">
    <property type="entry name" value="Nucleic acid-binding proteins"/>
    <property type="match status" value="1"/>
</dbReference>
<dbReference type="eggNOG" id="KOG3108">
    <property type="taxonomic scope" value="Eukaryota"/>
</dbReference>
<organism evidence="7 8">
    <name type="scientific">Tuber melanosporum (strain Mel28)</name>
    <name type="common">Perigord black truffle</name>
    <dbReference type="NCBI Taxonomy" id="656061"/>
    <lineage>
        <taxon>Eukaryota</taxon>
        <taxon>Fungi</taxon>
        <taxon>Dikarya</taxon>
        <taxon>Ascomycota</taxon>
        <taxon>Pezizomycotina</taxon>
        <taxon>Pezizomycetes</taxon>
        <taxon>Pezizales</taxon>
        <taxon>Tuberaceae</taxon>
        <taxon>Tuber</taxon>
    </lineage>
</organism>
<evidence type="ECO:0000256" key="1">
    <source>
        <dbReference type="ARBA" id="ARBA00004123"/>
    </source>
</evidence>
<evidence type="ECO:0000313" key="8">
    <source>
        <dbReference type="Proteomes" id="UP000006911"/>
    </source>
</evidence>
<dbReference type="EMBL" id="FN430055">
    <property type="protein sequence ID" value="CAZ81051.1"/>
    <property type="molecule type" value="Genomic_DNA"/>
</dbReference>
<keyword evidence="3" id="KW-0238">DNA-binding</keyword>
<dbReference type="GO" id="GO:0035861">
    <property type="term" value="C:site of double-strand break"/>
    <property type="evidence" value="ECO:0007669"/>
    <property type="project" value="TreeGrafter"/>
</dbReference>
<dbReference type="PANTHER" id="PTHR13989:SF16">
    <property type="entry name" value="REPLICATION PROTEIN A2"/>
    <property type="match status" value="1"/>
</dbReference>
<evidence type="ECO:0000313" key="7">
    <source>
        <dbReference type="EMBL" id="CAZ81051.1"/>
    </source>
</evidence>
<feature type="domain" description="Replication protein A C-terminal" evidence="6">
    <location>
        <begin position="231"/>
        <end position="338"/>
    </location>
</feature>
<feature type="compositionally biased region" description="Low complexity" evidence="5">
    <location>
        <begin position="87"/>
        <end position="107"/>
    </location>
</feature>
<dbReference type="Gene3D" id="1.10.10.10">
    <property type="entry name" value="Winged helix-like DNA-binding domain superfamily/Winged helix DNA-binding domain"/>
    <property type="match status" value="1"/>
</dbReference>
<dbReference type="HOGENOM" id="CLU_051033_0_1_1"/>
<evidence type="ECO:0000256" key="5">
    <source>
        <dbReference type="SAM" id="MobiDB-lite"/>
    </source>
</evidence>
<comment type="similarity">
    <text evidence="2">Belongs to the replication factor A protein 2 family.</text>
</comment>
<evidence type="ECO:0000256" key="4">
    <source>
        <dbReference type="ARBA" id="ARBA00023242"/>
    </source>
</evidence>
<dbReference type="InterPro" id="IPR012340">
    <property type="entry name" value="NA-bd_OB-fold"/>
</dbReference>
<feature type="region of interest" description="Disordered" evidence="5">
    <location>
        <begin position="87"/>
        <end position="108"/>
    </location>
</feature>
<name>D5G958_TUBMM</name>
<dbReference type="GO" id="GO:0006260">
    <property type="term" value="P:DNA replication"/>
    <property type="evidence" value="ECO:0007669"/>
    <property type="project" value="TreeGrafter"/>
</dbReference>